<feature type="modified residue" description="4-aspartylphosphate" evidence="11">
    <location>
        <position position="1103"/>
    </location>
</feature>
<dbReference type="EC" id="2.7.13.3" evidence="4"/>
<feature type="transmembrane region" description="Helical" evidence="12">
    <location>
        <begin position="115"/>
        <end position="134"/>
    </location>
</feature>
<reference evidence="15" key="1">
    <citation type="submission" date="2022-06" db="EMBL/GenBank/DDBJ databases">
        <title>Alkalimarinus sp. nov., isolated from gut of a Alitta virens.</title>
        <authorList>
            <person name="Yang A.I."/>
            <person name="Shin N.-R."/>
        </authorList>
    </citation>
    <scope>NUCLEOTIDE SEQUENCE</scope>
    <source>
        <strain evidence="15">A2M4</strain>
    </source>
</reference>
<dbReference type="Pfam" id="PF12860">
    <property type="entry name" value="PAS_7"/>
    <property type="match status" value="1"/>
</dbReference>
<dbReference type="Pfam" id="PF00072">
    <property type="entry name" value="Response_reg"/>
    <property type="match status" value="1"/>
</dbReference>
<dbReference type="SUPFAM" id="SSF47384">
    <property type="entry name" value="Homodimeric domain of signal transducing histidine kinase"/>
    <property type="match status" value="1"/>
</dbReference>
<feature type="transmembrane region" description="Helical" evidence="12">
    <location>
        <begin position="6"/>
        <end position="24"/>
    </location>
</feature>
<sequence>MVQGWILIACSFIYISALFGIAYYGDRHSSLYNNRFIRPQIYSLSMAVYFTSWTFYGAVGRASTEGLGYLPIYLGPLLTFFFFGPIIDRIIRISKKQSTTSIADFIAARYGKSQLISVLVTAIAVVGIIPYIALQLKAVSMGFSILTTGDMAQDTSSISLFKDTAWWVALLMALFTIIFGTRHLDATEHHQGMMQAVAFESVIKMVAFVFVGLFVCYSMFNGIDDIFTRINQSSGLEKFSLGGFSNSDFIAQTIISMCAIICLPRQFHVTVVENYHRSDFQVARVMMPLYLIIASVFVLPIAGAGWLMFEPGTVNADTLLLNLPIIADQKWLTILAFLGGGSAATAMVIVSSVTLSTMVCNEIVIPSIFKLFQIKLSQQQNLSRLFLNIRRVTIVLLLLLAYGFYRLTARDFSLTSFGLLSFVAVAQFAPSLVGGVMWRRGNFHGAVIGLTSGFLIWIYTLLLPTLARNNWISSDIIDKGIFNSDWLVPTALFGSDMGLITHGIVWSLGTNIFLYIVVSLFTRQRVREKIQAAAFFHEVDSSHQDSLADQRKSNATIDDLKALTERFMGPEKADAIFMIYETRYNEKLSPGRHATPNLMNFIEKQLASVIGSSTAKVVLDSTIKGRDMHLDDVVSIVDEASQVMQFNRDLLQSAIENISLGVSVIDEQQRIVAWNQRYLSLFNYPKGFVKVGRPIADLVRLNLIAANLPPKKIEVLIKDRLKLMQDGTPHEYERERPDGSVLLIQGIPTPSGGFVTTFADITDLRKTTQALKETNTYLEQRVEERTQELSVLNDQLLQAKSVAEQANQSKTRFLASASHDLLQPLNAARLFTSALHQQHQEQDKDRSLIENIDDSLAAAEEILSTLLDISKLDAGVLETHLSDFCIQDILKQLNAEFTVIAEDQNLTLKTVPCYQTVHSDSQLLRRVIQNFLSNAIRYTPHGKILLGCRRLKGFVRIEVWDTGPGISDSDIKLIFEEFKRLPHHGKEKKGLGLGLAIVDRISHMLGHPIKVTSTLGKGSVFSITVPIGQSKSAHVSNERTPVSTRKVGGLEGLNVLCIDNDPIILEGMATLLRGWSCKVIAAHSLEDAQQKSANKRPEIILADYQLDNDENGLDTMDELQSFFAPLAPGGRIPGVLVTAQTGQTLIEEVHQRGYQILHKPVKPAGLRAMMTKLIKSQAKNHP</sequence>
<dbReference type="InterPro" id="IPR038377">
    <property type="entry name" value="Na/Glc_symporter_sf"/>
</dbReference>
<dbReference type="NCBIfam" id="NF041832">
    <property type="entry name" value="near_NosP_CTERM"/>
    <property type="match status" value="1"/>
</dbReference>
<dbReference type="SMART" id="SM00448">
    <property type="entry name" value="REC"/>
    <property type="match status" value="1"/>
</dbReference>
<dbReference type="CDD" id="cd00130">
    <property type="entry name" value="PAS"/>
    <property type="match status" value="1"/>
</dbReference>
<evidence type="ECO:0000256" key="11">
    <source>
        <dbReference type="PROSITE-ProRule" id="PRU00169"/>
    </source>
</evidence>
<dbReference type="InterPro" id="IPR011006">
    <property type="entry name" value="CheY-like_superfamily"/>
</dbReference>
<keyword evidence="8 15" id="KW-0418">Kinase</keyword>
<gene>
    <name evidence="15" type="ORF">NKI27_05300</name>
</gene>
<dbReference type="InterPro" id="IPR005467">
    <property type="entry name" value="His_kinase_dom"/>
</dbReference>
<dbReference type="RefSeq" id="WP_265048647.1">
    <property type="nucleotide sequence ID" value="NZ_CP100390.1"/>
</dbReference>
<dbReference type="InterPro" id="IPR036097">
    <property type="entry name" value="HisK_dim/P_sf"/>
</dbReference>
<dbReference type="InterPro" id="IPR004358">
    <property type="entry name" value="Sig_transdc_His_kin-like_C"/>
</dbReference>
<dbReference type="Gene3D" id="1.10.287.130">
    <property type="match status" value="1"/>
</dbReference>
<keyword evidence="9 12" id="KW-1133">Transmembrane helix</keyword>
<organism evidence="15 16">
    <name type="scientific">Alkalimarinus alittae</name>
    <dbReference type="NCBI Taxonomy" id="2961619"/>
    <lineage>
        <taxon>Bacteria</taxon>
        <taxon>Pseudomonadati</taxon>
        <taxon>Pseudomonadota</taxon>
        <taxon>Gammaproteobacteria</taxon>
        <taxon>Alteromonadales</taxon>
        <taxon>Alteromonadaceae</taxon>
        <taxon>Alkalimarinus</taxon>
    </lineage>
</organism>
<comment type="similarity">
    <text evidence="3">Belongs to the sodium:solute symporter (SSF) (TC 2.A.21) family.</text>
</comment>
<keyword evidence="16" id="KW-1185">Reference proteome</keyword>
<feature type="transmembrane region" description="Helical" evidence="12">
    <location>
        <begin position="202"/>
        <end position="220"/>
    </location>
</feature>
<evidence type="ECO:0000313" key="16">
    <source>
        <dbReference type="Proteomes" id="UP001163739"/>
    </source>
</evidence>
<dbReference type="CDD" id="cd00075">
    <property type="entry name" value="HATPase"/>
    <property type="match status" value="1"/>
</dbReference>
<feature type="domain" description="Response regulatory" evidence="14">
    <location>
        <begin position="1054"/>
        <end position="1174"/>
    </location>
</feature>
<dbReference type="PANTHER" id="PTHR43047:SF9">
    <property type="entry name" value="HISTIDINE KINASE"/>
    <property type="match status" value="1"/>
</dbReference>
<dbReference type="SMART" id="SM00091">
    <property type="entry name" value="PAS"/>
    <property type="match status" value="1"/>
</dbReference>
<dbReference type="Gene3D" id="3.30.450.20">
    <property type="entry name" value="PAS domain"/>
    <property type="match status" value="1"/>
</dbReference>
<dbReference type="SMART" id="SM00388">
    <property type="entry name" value="HisKA"/>
    <property type="match status" value="1"/>
</dbReference>
<dbReference type="PRINTS" id="PR00344">
    <property type="entry name" value="BCTRLSENSOR"/>
</dbReference>
<dbReference type="PANTHER" id="PTHR43047">
    <property type="entry name" value="TWO-COMPONENT HISTIDINE PROTEIN KINASE"/>
    <property type="match status" value="1"/>
</dbReference>
<dbReference type="InterPro" id="IPR003594">
    <property type="entry name" value="HATPase_dom"/>
</dbReference>
<dbReference type="PROSITE" id="PS50109">
    <property type="entry name" value="HIS_KIN"/>
    <property type="match status" value="1"/>
</dbReference>
<evidence type="ECO:0000256" key="1">
    <source>
        <dbReference type="ARBA" id="ARBA00000085"/>
    </source>
</evidence>
<name>A0ABY6N547_9ALTE</name>
<feature type="transmembrane region" description="Helical" evidence="12">
    <location>
        <begin position="385"/>
        <end position="405"/>
    </location>
</feature>
<dbReference type="Gene3D" id="3.30.565.10">
    <property type="entry name" value="Histidine kinase-like ATPase, C-terminal domain"/>
    <property type="match status" value="1"/>
</dbReference>
<evidence type="ECO:0000256" key="8">
    <source>
        <dbReference type="ARBA" id="ARBA00022777"/>
    </source>
</evidence>
<dbReference type="InterPro" id="IPR001734">
    <property type="entry name" value="Na/solute_symporter"/>
</dbReference>
<dbReference type="Gene3D" id="3.40.50.2300">
    <property type="match status" value="1"/>
</dbReference>
<feature type="transmembrane region" description="Helical" evidence="12">
    <location>
        <begin position="249"/>
        <end position="267"/>
    </location>
</feature>
<feature type="transmembrane region" description="Helical" evidence="12">
    <location>
        <begin position="331"/>
        <end position="364"/>
    </location>
</feature>
<keyword evidence="7 12" id="KW-0812">Transmembrane</keyword>
<dbReference type="EMBL" id="CP100390">
    <property type="protein sequence ID" value="UZE97165.1"/>
    <property type="molecule type" value="Genomic_DNA"/>
</dbReference>
<feature type="transmembrane region" description="Helical" evidence="12">
    <location>
        <begin position="36"/>
        <end position="56"/>
    </location>
</feature>
<comment type="catalytic activity">
    <reaction evidence="1">
        <text>ATP + protein L-histidine = ADP + protein N-phospho-L-histidine.</text>
        <dbReference type="EC" id="2.7.13.3"/>
    </reaction>
</comment>
<dbReference type="InterPro" id="IPR003661">
    <property type="entry name" value="HisK_dim/P_dom"/>
</dbReference>
<dbReference type="InterPro" id="IPR001789">
    <property type="entry name" value="Sig_transdc_resp-reg_receiver"/>
</dbReference>
<dbReference type="PROSITE" id="PS50110">
    <property type="entry name" value="RESPONSE_REGULATORY"/>
    <property type="match status" value="1"/>
</dbReference>
<keyword evidence="5 11" id="KW-0597">Phosphoprotein</keyword>
<feature type="transmembrane region" description="Helical" evidence="12">
    <location>
        <begin position="445"/>
        <end position="467"/>
    </location>
</feature>
<dbReference type="PROSITE" id="PS50283">
    <property type="entry name" value="NA_SOLUT_SYMP_3"/>
    <property type="match status" value="1"/>
</dbReference>
<evidence type="ECO:0000256" key="12">
    <source>
        <dbReference type="SAM" id="Phobius"/>
    </source>
</evidence>
<dbReference type="Pfam" id="PF02518">
    <property type="entry name" value="HATPase_c"/>
    <property type="match status" value="1"/>
</dbReference>
<dbReference type="CDD" id="cd10322">
    <property type="entry name" value="SLC5sbd"/>
    <property type="match status" value="1"/>
</dbReference>
<evidence type="ECO:0000256" key="2">
    <source>
        <dbReference type="ARBA" id="ARBA00004141"/>
    </source>
</evidence>
<evidence type="ECO:0000256" key="4">
    <source>
        <dbReference type="ARBA" id="ARBA00012438"/>
    </source>
</evidence>
<dbReference type="Proteomes" id="UP001163739">
    <property type="component" value="Chromosome"/>
</dbReference>
<feature type="transmembrane region" description="Helical" evidence="12">
    <location>
        <begin position="499"/>
        <end position="521"/>
    </location>
</feature>
<dbReference type="SUPFAM" id="SSF55785">
    <property type="entry name" value="PYP-like sensor domain (PAS domain)"/>
    <property type="match status" value="1"/>
</dbReference>
<comment type="subcellular location">
    <subcellularLocation>
        <location evidence="2">Membrane</location>
        <topology evidence="2">Multi-pass membrane protein</topology>
    </subcellularLocation>
</comment>
<dbReference type="SUPFAM" id="SSF55874">
    <property type="entry name" value="ATPase domain of HSP90 chaperone/DNA topoisomerase II/histidine kinase"/>
    <property type="match status" value="1"/>
</dbReference>
<keyword evidence="10 12" id="KW-0472">Membrane</keyword>
<dbReference type="Gene3D" id="1.20.1730.10">
    <property type="entry name" value="Sodium/glucose cotransporter"/>
    <property type="match status" value="1"/>
</dbReference>
<keyword evidence="6" id="KW-0808">Transferase</keyword>
<feature type="transmembrane region" description="Helical" evidence="12">
    <location>
        <begin position="417"/>
        <end position="438"/>
    </location>
</feature>
<dbReference type="InterPro" id="IPR035965">
    <property type="entry name" value="PAS-like_dom_sf"/>
</dbReference>
<evidence type="ECO:0000256" key="5">
    <source>
        <dbReference type="ARBA" id="ARBA00022553"/>
    </source>
</evidence>
<evidence type="ECO:0000256" key="3">
    <source>
        <dbReference type="ARBA" id="ARBA00006434"/>
    </source>
</evidence>
<dbReference type="InterPro" id="IPR000014">
    <property type="entry name" value="PAS"/>
</dbReference>
<dbReference type="SMART" id="SM00387">
    <property type="entry name" value="HATPase_c"/>
    <property type="match status" value="1"/>
</dbReference>
<dbReference type="SUPFAM" id="SSF52172">
    <property type="entry name" value="CheY-like"/>
    <property type="match status" value="1"/>
</dbReference>
<evidence type="ECO:0000256" key="7">
    <source>
        <dbReference type="ARBA" id="ARBA00022692"/>
    </source>
</evidence>
<protein>
    <recommendedName>
        <fullName evidence="4">histidine kinase</fullName>
        <ecNumber evidence="4">2.7.13.3</ecNumber>
    </recommendedName>
</protein>
<feature type="transmembrane region" description="Helical" evidence="12">
    <location>
        <begin position="164"/>
        <end position="181"/>
    </location>
</feature>
<evidence type="ECO:0000259" key="14">
    <source>
        <dbReference type="PROSITE" id="PS50110"/>
    </source>
</evidence>
<feature type="domain" description="Histidine kinase" evidence="13">
    <location>
        <begin position="816"/>
        <end position="1029"/>
    </location>
</feature>
<evidence type="ECO:0000256" key="10">
    <source>
        <dbReference type="ARBA" id="ARBA00023136"/>
    </source>
</evidence>
<dbReference type="Pfam" id="PF00512">
    <property type="entry name" value="HisKA"/>
    <property type="match status" value="1"/>
</dbReference>
<dbReference type="InterPro" id="IPR036890">
    <property type="entry name" value="HATPase_C_sf"/>
</dbReference>
<dbReference type="GO" id="GO:0016301">
    <property type="term" value="F:kinase activity"/>
    <property type="evidence" value="ECO:0007669"/>
    <property type="project" value="UniProtKB-KW"/>
</dbReference>
<dbReference type="CDD" id="cd00082">
    <property type="entry name" value="HisKA"/>
    <property type="match status" value="1"/>
</dbReference>
<feature type="transmembrane region" description="Helical" evidence="12">
    <location>
        <begin position="68"/>
        <end position="87"/>
    </location>
</feature>
<proteinExistence type="inferred from homology"/>
<evidence type="ECO:0000256" key="6">
    <source>
        <dbReference type="ARBA" id="ARBA00022679"/>
    </source>
</evidence>
<evidence type="ECO:0000313" key="15">
    <source>
        <dbReference type="EMBL" id="UZE97165.1"/>
    </source>
</evidence>
<feature type="transmembrane region" description="Helical" evidence="12">
    <location>
        <begin position="288"/>
        <end position="309"/>
    </location>
</feature>
<accession>A0ABY6N547</accession>
<evidence type="ECO:0000256" key="9">
    <source>
        <dbReference type="ARBA" id="ARBA00022989"/>
    </source>
</evidence>
<evidence type="ECO:0000259" key="13">
    <source>
        <dbReference type="PROSITE" id="PS50109"/>
    </source>
</evidence>